<name>A0A942Y691_9BACI</name>
<evidence type="ECO:0000256" key="1">
    <source>
        <dbReference type="SAM" id="SignalP"/>
    </source>
</evidence>
<comment type="caution">
    <text evidence="2">The sequence shown here is derived from an EMBL/GenBank/DDBJ whole genome shotgun (WGS) entry which is preliminary data.</text>
</comment>
<dbReference type="Proteomes" id="UP000677265">
    <property type="component" value="Unassembled WGS sequence"/>
</dbReference>
<dbReference type="AlphaFoldDB" id="A0A942Y691"/>
<gene>
    <name evidence="3" type="ORF">KHB02_000765</name>
    <name evidence="2" type="ORF">KHB02_03590</name>
</gene>
<dbReference type="EMBL" id="JAGYPE020000001">
    <property type="protein sequence ID" value="MCH6264057.1"/>
    <property type="molecule type" value="Genomic_DNA"/>
</dbReference>
<evidence type="ECO:0000313" key="4">
    <source>
        <dbReference type="Proteomes" id="UP000677265"/>
    </source>
</evidence>
<reference evidence="2" key="1">
    <citation type="submission" date="2021-05" db="EMBL/GenBank/DDBJ databases">
        <title>Novel Bacillus species.</title>
        <authorList>
            <person name="Liu G."/>
        </authorList>
    </citation>
    <scope>NUCLEOTIDE SEQUENCE</scope>
    <source>
        <strain evidence="2 4">FJAT-50051</strain>
    </source>
</reference>
<evidence type="ECO:0000313" key="3">
    <source>
        <dbReference type="EMBL" id="MCH6264057.1"/>
    </source>
</evidence>
<sequence length="186" mass="21662">MKSKIVCLLLGLFLAVPGLGNANMVPDTTGKQLEKPCDCEAEETKHEHGMHRDWQAEMAERQKQLLSSVEKYTPDKKKEWEAVLKERNALRTKWMSPENAGKREQWKKEKMQKMTELKKQLDEGKITKEEFIKKAHGEKDMMKWKTFHDLSLAVEKNDSKKAAETLNQLLLQFKEHNAKLKEKLGE</sequence>
<feature type="chain" id="PRO_5044697340" evidence="1">
    <location>
        <begin position="23"/>
        <end position="186"/>
    </location>
</feature>
<organism evidence="2">
    <name type="scientific">Neobacillus citreus</name>
    <dbReference type="NCBI Taxonomy" id="2833578"/>
    <lineage>
        <taxon>Bacteria</taxon>
        <taxon>Bacillati</taxon>
        <taxon>Bacillota</taxon>
        <taxon>Bacilli</taxon>
        <taxon>Bacillales</taxon>
        <taxon>Bacillaceae</taxon>
        <taxon>Neobacillus</taxon>
    </lineage>
</organism>
<feature type="signal peptide" evidence="1">
    <location>
        <begin position="1"/>
        <end position="22"/>
    </location>
</feature>
<keyword evidence="1" id="KW-0732">Signal</keyword>
<protein>
    <submittedName>
        <fullName evidence="2">Uncharacterized protein</fullName>
    </submittedName>
</protein>
<evidence type="ECO:0000313" key="2">
    <source>
        <dbReference type="EMBL" id="MBS4180471.1"/>
    </source>
</evidence>
<proteinExistence type="predicted"/>
<dbReference type="EMBL" id="JAGYPE010000001">
    <property type="protein sequence ID" value="MBS4180471.1"/>
    <property type="molecule type" value="Genomic_DNA"/>
</dbReference>
<accession>A0A942Y691</accession>
<keyword evidence="4" id="KW-1185">Reference proteome</keyword>
<dbReference type="RefSeq" id="WP_213140452.1">
    <property type="nucleotide sequence ID" value="NZ_JAGYPE020000001.1"/>
</dbReference>